<feature type="signal peptide" evidence="2">
    <location>
        <begin position="1"/>
        <end position="23"/>
    </location>
</feature>
<dbReference type="InterPro" id="IPR032519">
    <property type="entry name" value="YbgF_tri"/>
</dbReference>
<dbReference type="GO" id="GO:0043093">
    <property type="term" value="P:FtsZ-dependent cytokinesis"/>
    <property type="evidence" value="ECO:0007669"/>
    <property type="project" value="UniProtKB-UniRule"/>
</dbReference>
<dbReference type="EMBL" id="MVBK01000036">
    <property type="protein sequence ID" value="OOG25618.1"/>
    <property type="molecule type" value="Genomic_DNA"/>
</dbReference>
<keyword evidence="2" id="KW-0175">Coiled coil</keyword>
<evidence type="ECO:0000259" key="5">
    <source>
        <dbReference type="Pfam" id="PF16331"/>
    </source>
</evidence>
<keyword evidence="2" id="KW-0574">Periplasm</keyword>
<dbReference type="OrthoDB" id="9768142at2"/>
<feature type="domain" description="Outer membrane lipoprotein BamD-like" evidence="4">
    <location>
        <begin position="137"/>
        <end position="227"/>
    </location>
</feature>
<feature type="chain" id="PRO_5013409613" description="Cell division coordinator CpoB" evidence="2">
    <location>
        <begin position="24"/>
        <end position="263"/>
    </location>
</feature>
<dbReference type="Gene3D" id="1.20.5.110">
    <property type="match status" value="1"/>
</dbReference>
<dbReference type="RefSeq" id="WP_077278344.1">
    <property type="nucleotide sequence ID" value="NZ_MVBK01000036.1"/>
</dbReference>
<keyword evidence="3" id="KW-0802">TPR repeat</keyword>
<keyword evidence="2" id="KW-0132">Cell division</keyword>
<keyword evidence="2" id="KW-0131">Cell cycle</keyword>
<feature type="coiled-coil region" evidence="2">
    <location>
        <begin position="51"/>
        <end position="78"/>
    </location>
</feature>
<sequence precursor="true">MTFLSRARLLLVPAVLLPALAVAQQQPPPPDPRQLDARIQRLERLMDNQALLDMMRRLDALEQEVRAMRGDAETNRHELESLRNRQRDLYLDVDSRLQALEEGGVQVSPGPARPDVPIVAEPGVPAEPGAPAVPAEGDQQAYRAAFDLLRDGRYEQSVWAFRSFLDDYPDSPLAANAQYWLGEAKYVSRDFENALAEFEKVMAEYPTSSKVPDAMLKLGFTHYELSQWQEAREALEQVVADHQGSAVARLAEQRLRRMRDEGR</sequence>
<comment type="similarity">
    <text evidence="2">Belongs to the CpoB family.</text>
</comment>
<keyword evidence="1 2" id="KW-0732">Signal</keyword>
<evidence type="ECO:0000313" key="6">
    <source>
        <dbReference type="EMBL" id="OOG25618.1"/>
    </source>
</evidence>
<evidence type="ECO:0000256" key="1">
    <source>
        <dbReference type="ARBA" id="ARBA00022729"/>
    </source>
</evidence>
<dbReference type="NCBIfam" id="TIGR02795">
    <property type="entry name" value="tol_pal_ybgF"/>
    <property type="match status" value="1"/>
</dbReference>
<dbReference type="SUPFAM" id="SSF48452">
    <property type="entry name" value="TPR-like"/>
    <property type="match status" value="1"/>
</dbReference>
<dbReference type="Gene3D" id="1.25.40.10">
    <property type="entry name" value="Tetratricopeptide repeat domain"/>
    <property type="match status" value="1"/>
</dbReference>
<dbReference type="InterPro" id="IPR011990">
    <property type="entry name" value="TPR-like_helical_dom_sf"/>
</dbReference>
<dbReference type="HAMAP" id="MF_02066">
    <property type="entry name" value="CpoB"/>
    <property type="match status" value="1"/>
</dbReference>
<evidence type="ECO:0000259" key="4">
    <source>
        <dbReference type="Pfam" id="PF13525"/>
    </source>
</evidence>
<dbReference type="Proteomes" id="UP000189462">
    <property type="component" value="Unassembled WGS sequence"/>
</dbReference>
<dbReference type="AlphaFoldDB" id="A0A1V3NL63"/>
<dbReference type="GO" id="GO:0070206">
    <property type="term" value="P:protein trimerization"/>
    <property type="evidence" value="ECO:0007669"/>
    <property type="project" value="InterPro"/>
</dbReference>
<accession>A0A1V3NL63</accession>
<dbReference type="GO" id="GO:0030288">
    <property type="term" value="C:outer membrane-bounded periplasmic space"/>
    <property type="evidence" value="ECO:0007669"/>
    <property type="project" value="UniProtKB-UniRule"/>
</dbReference>
<dbReference type="InterPro" id="IPR039565">
    <property type="entry name" value="BamD-like"/>
</dbReference>
<reference evidence="6 7" key="1">
    <citation type="submission" date="2017-02" db="EMBL/GenBank/DDBJ databases">
        <title>Genomic diversity within the haloalkaliphilic genus Thioalkalivibrio.</title>
        <authorList>
            <person name="Ahn A.-C."/>
            <person name="Meier-Kolthoff J."/>
            <person name="Overmars L."/>
            <person name="Richter M."/>
            <person name="Woyke T."/>
            <person name="Sorokin D.Y."/>
            <person name="Muyzer G."/>
        </authorList>
    </citation>
    <scope>NUCLEOTIDE SEQUENCE [LARGE SCALE GENOMIC DNA]</scope>
    <source>
        <strain evidence="6 7">ALJD</strain>
    </source>
</reference>
<dbReference type="PROSITE" id="PS50005">
    <property type="entry name" value="TPR"/>
    <property type="match status" value="1"/>
</dbReference>
<dbReference type="Pfam" id="PF13525">
    <property type="entry name" value="YfiO"/>
    <property type="match status" value="1"/>
</dbReference>
<evidence type="ECO:0000256" key="3">
    <source>
        <dbReference type="PROSITE-ProRule" id="PRU00339"/>
    </source>
</evidence>
<evidence type="ECO:0000256" key="2">
    <source>
        <dbReference type="HAMAP-Rule" id="MF_02066"/>
    </source>
</evidence>
<dbReference type="InterPro" id="IPR014162">
    <property type="entry name" value="CpoB_C"/>
</dbReference>
<organism evidence="6 7">
    <name type="scientific">Thioalkalivibrio denitrificans</name>
    <dbReference type="NCBI Taxonomy" id="108003"/>
    <lineage>
        <taxon>Bacteria</taxon>
        <taxon>Pseudomonadati</taxon>
        <taxon>Pseudomonadota</taxon>
        <taxon>Gammaproteobacteria</taxon>
        <taxon>Chromatiales</taxon>
        <taxon>Ectothiorhodospiraceae</taxon>
        <taxon>Thioalkalivibrio</taxon>
    </lineage>
</organism>
<feature type="domain" description="YbgF trimerisation" evidence="5">
    <location>
        <begin position="34"/>
        <end position="104"/>
    </location>
</feature>
<comment type="function">
    <text evidence="2">Mediates coordination of peptidoglycan synthesis and outer membrane constriction during cell division.</text>
</comment>
<dbReference type="STRING" id="108003.B1C78_06545"/>
<keyword evidence="7" id="KW-1185">Reference proteome</keyword>
<comment type="caution">
    <text evidence="6">The sequence shown here is derived from an EMBL/GenBank/DDBJ whole genome shotgun (WGS) entry which is preliminary data.</text>
</comment>
<dbReference type="InterPro" id="IPR034706">
    <property type="entry name" value="CpoB"/>
</dbReference>
<gene>
    <name evidence="2" type="primary">cpoB</name>
    <name evidence="6" type="ORF">B1C78_06545</name>
</gene>
<dbReference type="InterPro" id="IPR019734">
    <property type="entry name" value="TPR_rpt"/>
</dbReference>
<evidence type="ECO:0000313" key="7">
    <source>
        <dbReference type="Proteomes" id="UP000189462"/>
    </source>
</evidence>
<feature type="repeat" description="TPR" evidence="3">
    <location>
        <begin position="175"/>
        <end position="208"/>
    </location>
</feature>
<comment type="subcellular location">
    <subcellularLocation>
        <location evidence="2">Periplasm</location>
    </subcellularLocation>
</comment>
<proteinExistence type="inferred from homology"/>
<dbReference type="Pfam" id="PF16331">
    <property type="entry name" value="TolA_bind_tri"/>
    <property type="match status" value="1"/>
</dbReference>
<protein>
    <recommendedName>
        <fullName evidence="2">Cell division coordinator CpoB</fullName>
    </recommendedName>
</protein>
<name>A0A1V3NL63_9GAMM</name>